<organism evidence="1 2">
    <name type="scientific">Tritrichomonas musculus</name>
    <dbReference type="NCBI Taxonomy" id="1915356"/>
    <lineage>
        <taxon>Eukaryota</taxon>
        <taxon>Metamonada</taxon>
        <taxon>Parabasalia</taxon>
        <taxon>Tritrichomonadida</taxon>
        <taxon>Tritrichomonadidae</taxon>
        <taxon>Tritrichomonas</taxon>
    </lineage>
</organism>
<name>A0ABR2L5Q7_9EUKA</name>
<dbReference type="InterPro" id="IPR023198">
    <property type="entry name" value="PGP-like_dom2"/>
</dbReference>
<dbReference type="Gene3D" id="1.10.150.240">
    <property type="entry name" value="Putative phosphatase, domain 2"/>
    <property type="match status" value="1"/>
</dbReference>
<comment type="caution">
    <text evidence="1">The sequence shown here is derived from an EMBL/GenBank/DDBJ whole genome shotgun (WGS) entry which is preliminary data.</text>
</comment>
<sequence length="251" mass="28358">MEPTNNNKEDQLIIYPHTIKACIFDVDGTVLDTLPLYWKANSLTMGIDFPPEFQPNVNGCSDIDEANIIINHFNLNMTPEYFIKTRISNLKHLLPSSQLVPGIESIIRHVNSMGLPMAVATSSHRDAYEAKISKHNDLFDLFGDKIVCGNEIKKGKPSPEIFLKALDHINEYQKQIKQNFQYLKPENVLVFEDAAFGAKAAFDGGFPSVILKASEGNTLNSKLEKLKVKPVLIVDSFKDFKFEQFIWEVPN</sequence>
<accession>A0ABR2L5Q7</accession>
<proteinExistence type="predicted"/>
<dbReference type="InterPro" id="IPR036412">
    <property type="entry name" value="HAD-like_sf"/>
</dbReference>
<dbReference type="SFLD" id="SFLDS00003">
    <property type="entry name" value="Haloacid_Dehalogenase"/>
    <property type="match status" value="1"/>
</dbReference>
<dbReference type="Gene3D" id="3.40.50.1000">
    <property type="entry name" value="HAD superfamily/HAD-like"/>
    <property type="match status" value="1"/>
</dbReference>
<dbReference type="PANTHER" id="PTHR18901">
    <property type="entry name" value="2-DEOXYGLUCOSE-6-PHOSPHATE PHOSPHATASE 2"/>
    <property type="match status" value="1"/>
</dbReference>
<gene>
    <name evidence="1" type="ORF">M9Y10_000983</name>
</gene>
<reference evidence="1 2" key="1">
    <citation type="submission" date="2024-04" db="EMBL/GenBank/DDBJ databases">
        <title>Tritrichomonas musculus Genome.</title>
        <authorList>
            <person name="Alves-Ferreira E."/>
            <person name="Grigg M."/>
            <person name="Lorenzi H."/>
            <person name="Galac M."/>
        </authorList>
    </citation>
    <scope>NUCLEOTIDE SEQUENCE [LARGE SCALE GENOMIC DNA]</scope>
    <source>
        <strain evidence="1 2">EAF2021</strain>
    </source>
</reference>
<dbReference type="SUPFAM" id="SSF56784">
    <property type="entry name" value="HAD-like"/>
    <property type="match status" value="1"/>
</dbReference>
<dbReference type="SFLD" id="SFLDG01129">
    <property type="entry name" value="C1.5:_HAD__Beta-PGM__Phosphata"/>
    <property type="match status" value="1"/>
</dbReference>
<evidence type="ECO:0000313" key="1">
    <source>
        <dbReference type="EMBL" id="KAK8898691.1"/>
    </source>
</evidence>
<dbReference type="Proteomes" id="UP001470230">
    <property type="component" value="Unassembled WGS sequence"/>
</dbReference>
<keyword evidence="2" id="KW-1185">Reference proteome</keyword>
<dbReference type="EMBL" id="JAPFFF010000001">
    <property type="protein sequence ID" value="KAK8898691.1"/>
    <property type="molecule type" value="Genomic_DNA"/>
</dbReference>
<dbReference type="Pfam" id="PF00702">
    <property type="entry name" value="Hydrolase"/>
    <property type="match status" value="1"/>
</dbReference>
<protein>
    <submittedName>
        <fullName evidence="1">Pseudouridine-5'-phosphatase</fullName>
    </submittedName>
</protein>
<dbReference type="InterPro" id="IPR023214">
    <property type="entry name" value="HAD_sf"/>
</dbReference>
<evidence type="ECO:0000313" key="2">
    <source>
        <dbReference type="Proteomes" id="UP001470230"/>
    </source>
</evidence>
<dbReference type="PANTHER" id="PTHR18901:SF38">
    <property type="entry name" value="PSEUDOURIDINE-5'-PHOSPHATASE"/>
    <property type="match status" value="1"/>
</dbReference>